<feature type="transmembrane region" description="Helical" evidence="1">
    <location>
        <begin position="21"/>
        <end position="41"/>
    </location>
</feature>
<keyword evidence="1" id="KW-0812">Transmembrane</keyword>
<keyword evidence="1" id="KW-1133">Transmembrane helix</keyword>
<evidence type="ECO:0000313" key="3">
    <source>
        <dbReference type="Proteomes" id="UP000278807"/>
    </source>
</evidence>
<keyword evidence="1" id="KW-0472">Membrane</keyword>
<reference evidence="2 3" key="1">
    <citation type="submission" date="2018-11" db="EMBL/GenBank/DDBJ databases">
        <authorList>
            <consortium name="Pathogen Informatics"/>
        </authorList>
    </citation>
    <scope>NUCLEOTIDE SEQUENCE [LARGE SCALE GENOMIC DNA]</scope>
</reference>
<dbReference type="OrthoDB" id="19232at2759"/>
<keyword evidence="3" id="KW-1185">Reference proteome</keyword>
<dbReference type="Proteomes" id="UP000278807">
    <property type="component" value="Unassembled WGS sequence"/>
</dbReference>
<name>A0A3P7T4R6_RODNA</name>
<gene>
    <name evidence="2" type="ORF">HNAJ_LOCUS6813</name>
</gene>
<accession>A0A3P7T4R6</accession>
<evidence type="ECO:0000256" key="1">
    <source>
        <dbReference type="SAM" id="Phobius"/>
    </source>
</evidence>
<dbReference type="AlphaFoldDB" id="A0A3P7T4R6"/>
<dbReference type="EMBL" id="UZAE01008514">
    <property type="protein sequence ID" value="VDO02673.1"/>
    <property type="molecule type" value="Genomic_DNA"/>
</dbReference>
<protein>
    <submittedName>
        <fullName evidence="2">Uncharacterized protein</fullName>
    </submittedName>
</protein>
<sequence length="95" mass="10518">MLRLVLAVQDKSLDSLPLPHLCAIHAVLAIIMSIIVPISVLRDPLLDHVQCVSLSNMPFFSFESAVTNTLQGCGIGSVMNQPRWGFEEEEKEVEE</sequence>
<evidence type="ECO:0000313" key="2">
    <source>
        <dbReference type="EMBL" id="VDO02673.1"/>
    </source>
</evidence>
<proteinExistence type="predicted"/>
<organism evidence="2 3">
    <name type="scientific">Rodentolepis nana</name>
    <name type="common">Dwarf tapeworm</name>
    <name type="synonym">Hymenolepis nana</name>
    <dbReference type="NCBI Taxonomy" id="102285"/>
    <lineage>
        <taxon>Eukaryota</taxon>
        <taxon>Metazoa</taxon>
        <taxon>Spiralia</taxon>
        <taxon>Lophotrochozoa</taxon>
        <taxon>Platyhelminthes</taxon>
        <taxon>Cestoda</taxon>
        <taxon>Eucestoda</taxon>
        <taxon>Cyclophyllidea</taxon>
        <taxon>Hymenolepididae</taxon>
        <taxon>Rodentolepis</taxon>
    </lineage>
</organism>